<feature type="compositionally biased region" description="Acidic residues" evidence="5">
    <location>
        <begin position="1155"/>
        <end position="1169"/>
    </location>
</feature>
<dbReference type="PANTHER" id="PTHR48287">
    <property type="entry name" value="ARM REPEAT SUPERFAMILY PROTEIN"/>
    <property type="match status" value="1"/>
</dbReference>
<dbReference type="InterPro" id="IPR011989">
    <property type="entry name" value="ARM-like"/>
</dbReference>
<proteinExistence type="inferred from homology"/>
<dbReference type="Proteomes" id="UP000794436">
    <property type="component" value="Unassembled WGS sequence"/>
</dbReference>
<evidence type="ECO:0000256" key="2">
    <source>
        <dbReference type="ARBA" id="ARBA00007690"/>
    </source>
</evidence>
<keyword evidence="4" id="KW-0539">Nucleus</keyword>
<dbReference type="Pfam" id="PF23271">
    <property type="entry name" value="HEAT_GCN1"/>
    <property type="match status" value="1"/>
</dbReference>
<dbReference type="EMBL" id="SPLM01000072">
    <property type="protein sequence ID" value="TMW63544.1"/>
    <property type="molecule type" value="Genomic_DNA"/>
</dbReference>
<feature type="compositionally biased region" description="Basic and acidic residues" evidence="5">
    <location>
        <begin position="1205"/>
        <end position="1220"/>
    </location>
</feature>
<dbReference type="GO" id="GO:0005634">
    <property type="term" value="C:nucleus"/>
    <property type="evidence" value="ECO:0007669"/>
    <property type="project" value="UniProtKB-SubCell"/>
</dbReference>
<reference evidence="9" key="1">
    <citation type="submission" date="2019-03" db="EMBL/GenBank/DDBJ databases">
        <title>Long read genome sequence of the mycoparasitic Pythium oligandrum ATCC 38472 isolated from sugarbeet rhizosphere.</title>
        <authorList>
            <person name="Gaulin E."/>
        </authorList>
    </citation>
    <scope>NUCLEOTIDE SEQUENCE</scope>
    <source>
        <strain evidence="9">ATCC 38472_TT</strain>
    </source>
</reference>
<evidence type="ECO:0000259" key="8">
    <source>
        <dbReference type="Pfam" id="PF25772"/>
    </source>
</evidence>
<evidence type="ECO:0000256" key="4">
    <source>
        <dbReference type="ARBA" id="ARBA00023242"/>
    </source>
</evidence>
<comment type="caution">
    <text evidence="9">The sequence shown here is derived from an EMBL/GenBank/DDBJ whole genome shotgun (WGS) entry which is preliminary data.</text>
</comment>
<keyword evidence="3" id="KW-0677">Repeat</keyword>
<dbReference type="InterPro" id="IPR057546">
    <property type="entry name" value="HEAT_GCN1"/>
</dbReference>
<name>A0A8K1CI87_PYTOL</name>
<feature type="compositionally biased region" description="Acidic residues" evidence="5">
    <location>
        <begin position="615"/>
        <end position="637"/>
    </location>
</feature>
<dbReference type="OrthoDB" id="2192888at2759"/>
<sequence>MEGDAKVAPSDGCVHLSFRTLCSKQLTSIGIETTMDPYAELRKHAGGKHPQKAKLCIVLSAIEDVIQERRQASKNAAQPISYTEYFAALMTALESATGSHQQEITQLLSMVLPYTSEAVLRAKFGAIGKILTQVIQEAEGDGALIRSATTCLGMTLLAQEPTASAWSRPEVLRAFHLLLAMATDARPKIRKLGQKAIADILELHAEHQCDTLSTHIASFAENVFSASTSKDEARLVQLIGFLKVALPYLQRKVVSSLVDALTKYINSSVKNLRLVTYEAFDALAQAATSKLNQDTLVKMLTMVLNAESSTVHDADLAIHVVSLLENALVRLSTINEPMGREFLPRVVVMVCAHLENSKRAVQLQSAQSLLLIMTQCVTPELLETEADATDIARVLSSIQSLMTLRFQAAWDQIFPLLAELFTFYGEASSPALYPILTTSCELHEASAQMGGRANSKEMANLFEQVAGAAVGAIGPQKFLEIIPMTHPTEIIDEKRVWLFPVLQDALKSYPCELEFFSSKLLDLARQCEAKSRADDVTPLLAKKYQILTMQLWRLFPTFCANCVDIDTSFKSIAKLLANAMADKRYPELRLTVCQGLQALVKKTRAITKRVQLVDGDEADDEADEDEDDYEDDEEVDEEKLARDRAALGKYASRYLPLLITFVEELDPEKDADRAQVLLETIQGFASLAEAAYVSTTFRKIMQTLLEATTDAKRLEAGEMTTNPKNLTKSPEKLKHVAHSQLALATALVSHMDMENVNLLYRVIKPYLLDDTDGAMQKRSYAVLVSICDNHPSFMAAEENLKDMTESICESLLTCSIPAKKMRLRCLVYLIRAMQHTDAATIPAGDLIPNLVGEIMLCTKEANGKAREAAFELLIAMANLLRAKQPETGLVEFVQMLLGGLAARTPHMRSAAVICLSRVVFEFGREDASVQQMMPQLLKTVLMLFHEKAREVIKSSISFMKLGIAMLSRKELEAFLPDIINGLLVWIGESKNRFRAKTRIILIKLCRKYGYEKIAAIVPPEDRALIKHIKKTREREDKKKDKLRQQKKDGTGSFDAFMADSEDEGDFDIDVEGGDDAENAAFRAALRRKKELVNKKKGLAAKKQIHEDGDEIMDFLDSNAAVKNIRAARVDDGSDDDMIDLPTSKDGRFIIPEDSAMGEDDDDSDDDDEDAIKNDVARQLERMGLNKSAGAKGNRKRGRDDEEEVGAGKEYRSKKAGGDIKKKGKFEPYAYIPLDPKLMAKRNKRNAVAKYKSNVGKRKNLK</sequence>
<evidence type="ECO:0008006" key="11">
    <source>
        <dbReference type="Google" id="ProtNLM"/>
    </source>
</evidence>
<dbReference type="InterPro" id="IPR057860">
    <property type="entry name" value="HEAT_RRP12_N"/>
</dbReference>
<evidence type="ECO:0000256" key="5">
    <source>
        <dbReference type="SAM" id="MobiDB-lite"/>
    </source>
</evidence>
<dbReference type="InterPro" id="IPR012978">
    <property type="entry name" value="HEAT_RRP12"/>
</dbReference>
<feature type="domain" description="RRP12 N-terminal HEAT" evidence="8">
    <location>
        <begin position="43"/>
        <end position="284"/>
    </location>
</feature>
<feature type="region of interest" description="Disordered" evidence="5">
    <location>
        <begin position="1131"/>
        <end position="1225"/>
    </location>
</feature>
<dbReference type="Gene3D" id="1.25.10.10">
    <property type="entry name" value="Leucine-rich Repeat Variant"/>
    <property type="match status" value="1"/>
</dbReference>
<feature type="domain" description="RRP12 HEAT" evidence="6">
    <location>
        <begin position="357"/>
        <end position="660"/>
    </location>
</feature>
<protein>
    <recommendedName>
        <fullName evidence="11">Ribosomal RNA-processing protein 12-like conserved domain-containing protein</fullName>
    </recommendedName>
</protein>
<comment type="subcellular location">
    <subcellularLocation>
        <location evidence="1">Nucleus</location>
    </subcellularLocation>
</comment>
<feature type="compositionally biased region" description="Basic and acidic residues" evidence="5">
    <location>
        <begin position="1032"/>
        <end position="1049"/>
    </location>
</feature>
<comment type="similarity">
    <text evidence="2">Belongs to the RRP12 family.</text>
</comment>
<feature type="domain" description="Stalled ribosome sensor GCN1-like HEAT repeats region" evidence="7">
    <location>
        <begin position="844"/>
        <end position="978"/>
    </location>
</feature>
<evidence type="ECO:0000259" key="6">
    <source>
        <dbReference type="Pfam" id="PF08161"/>
    </source>
</evidence>
<keyword evidence="10" id="KW-1185">Reference proteome</keyword>
<dbReference type="AlphaFoldDB" id="A0A8K1CI87"/>
<evidence type="ECO:0000256" key="3">
    <source>
        <dbReference type="ARBA" id="ARBA00022737"/>
    </source>
</evidence>
<evidence type="ECO:0000259" key="7">
    <source>
        <dbReference type="Pfam" id="PF23271"/>
    </source>
</evidence>
<dbReference type="Pfam" id="PF08161">
    <property type="entry name" value="RRP12_HEAT"/>
    <property type="match status" value="1"/>
</dbReference>
<dbReference type="InterPro" id="IPR016024">
    <property type="entry name" value="ARM-type_fold"/>
</dbReference>
<organism evidence="9 10">
    <name type="scientific">Pythium oligandrum</name>
    <name type="common">Mycoparasitic fungus</name>
    <dbReference type="NCBI Taxonomy" id="41045"/>
    <lineage>
        <taxon>Eukaryota</taxon>
        <taxon>Sar</taxon>
        <taxon>Stramenopiles</taxon>
        <taxon>Oomycota</taxon>
        <taxon>Peronosporomycetes</taxon>
        <taxon>Pythiales</taxon>
        <taxon>Pythiaceae</taxon>
        <taxon>Pythium</taxon>
    </lineage>
</organism>
<evidence type="ECO:0000313" key="10">
    <source>
        <dbReference type="Proteomes" id="UP000794436"/>
    </source>
</evidence>
<dbReference type="PANTHER" id="PTHR48287:SF1">
    <property type="entry name" value="ARM REPEAT SUPERFAMILY PROTEIN"/>
    <property type="match status" value="1"/>
</dbReference>
<evidence type="ECO:0000313" key="9">
    <source>
        <dbReference type="EMBL" id="TMW63544.1"/>
    </source>
</evidence>
<gene>
    <name evidence="9" type="ORF">Poli38472_002485</name>
</gene>
<dbReference type="InterPro" id="IPR052087">
    <property type="entry name" value="RRP12"/>
</dbReference>
<dbReference type="SUPFAM" id="SSF48371">
    <property type="entry name" value="ARM repeat"/>
    <property type="match status" value="1"/>
</dbReference>
<accession>A0A8K1CI87</accession>
<dbReference type="Pfam" id="PF25772">
    <property type="entry name" value="HEAT_RRP12_N"/>
    <property type="match status" value="1"/>
</dbReference>
<feature type="region of interest" description="Disordered" evidence="5">
    <location>
        <begin position="615"/>
        <end position="638"/>
    </location>
</feature>
<feature type="compositionally biased region" description="Basic and acidic residues" evidence="5">
    <location>
        <begin position="1170"/>
        <end position="1180"/>
    </location>
</feature>
<evidence type="ECO:0000256" key="1">
    <source>
        <dbReference type="ARBA" id="ARBA00004123"/>
    </source>
</evidence>
<feature type="region of interest" description="Disordered" evidence="5">
    <location>
        <begin position="1032"/>
        <end position="1054"/>
    </location>
</feature>